<dbReference type="Proteomes" id="UP000294508">
    <property type="component" value="Unassembled WGS sequence"/>
</dbReference>
<evidence type="ECO:0000313" key="5">
    <source>
        <dbReference type="Proteomes" id="UP000294508"/>
    </source>
</evidence>
<dbReference type="GO" id="GO:0016747">
    <property type="term" value="F:acyltransferase activity, transferring groups other than amino-acyl groups"/>
    <property type="evidence" value="ECO:0007669"/>
    <property type="project" value="InterPro"/>
</dbReference>
<keyword evidence="2" id="KW-0012">Acyltransferase</keyword>
<dbReference type="InterPro" id="IPR050832">
    <property type="entry name" value="Bact_Acetyltransf"/>
</dbReference>
<keyword evidence="4" id="KW-0689">Ribosomal protein</keyword>
<evidence type="ECO:0000256" key="2">
    <source>
        <dbReference type="ARBA" id="ARBA00023315"/>
    </source>
</evidence>
<comment type="caution">
    <text evidence="4">The sequence shown here is derived from an EMBL/GenBank/DDBJ whole genome shotgun (WGS) entry which is preliminary data.</text>
</comment>
<proteinExistence type="predicted"/>
<dbReference type="PANTHER" id="PTHR43877">
    <property type="entry name" value="AMINOALKYLPHOSPHONATE N-ACETYLTRANSFERASE-RELATED-RELATED"/>
    <property type="match status" value="1"/>
</dbReference>
<dbReference type="PANTHER" id="PTHR43877:SF1">
    <property type="entry name" value="ACETYLTRANSFERASE"/>
    <property type="match status" value="1"/>
</dbReference>
<accession>A0A4R2HSD9</accession>
<reference evidence="4 5" key="1">
    <citation type="journal article" date="2015" name="Stand. Genomic Sci.">
        <title>Genomic Encyclopedia of Bacterial and Archaeal Type Strains, Phase III: the genomes of soil and plant-associated and newly described type strains.</title>
        <authorList>
            <person name="Whitman W.B."/>
            <person name="Woyke T."/>
            <person name="Klenk H.P."/>
            <person name="Zhou Y."/>
            <person name="Lilburn T.G."/>
            <person name="Beck B.J."/>
            <person name="De Vos P."/>
            <person name="Vandamme P."/>
            <person name="Eisen J.A."/>
            <person name="Garrity G."/>
            <person name="Hugenholtz P."/>
            <person name="Kyrpides N.C."/>
        </authorList>
    </citation>
    <scope>NUCLEOTIDE SEQUENCE [LARGE SCALE GENOMIC DNA]</scope>
    <source>
        <strain evidence="4 5">VKM Ac-2572</strain>
    </source>
</reference>
<evidence type="ECO:0000313" key="4">
    <source>
        <dbReference type="EMBL" id="TCO33448.1"/>
    </source>
</evidence>
<keyword evidence="5" id="KW-1185">Reference proteome</keyword>
<name>A0A4R2HSD9_9ACTN</name>
<dbReference type="Pfam" id="PF00583">
    <property type="entry name" value="Acetyltransf_1"/>
    <property type="match status" value="1"/>
</dbReference>
<keyword evidence="1" id="KW-0808">Transferase</keyword>
<gene>
    <name evidence="4" type="ORF">EV652_103449</name>
</gene>
<protein>
    <submittedName>
        <fullName evidence="4">Ribosomal protein S18 acetylase RimI-like enzyme</fullName>
    </submittedName>
</protein>
<dbReference type="SUPFAM" id="SSF55729">
    <property type="entry name" value="Acyl-CoA N-acyltransferases (Nat)"/>
    <property type="match status" value="1"/>
</dbReference>
<dbReference type="PROSITE" id="PS51186">
    <property type="entry name" value="GNAT"/>
    <property type="match status" value="1"/>
</dbReference>
<keyword evidence="4" id="KW-0687">Ribonucleoprotein</keyword>
<dbReference type="EMBL" id="SLWN01000003">
    <property type="protein sequence ID" value="TCO33448.1"/>
    <property type="molecule type" value="Genomic_DNA"/>
</dbReference>
<dbReference type="RefSeq" id="WP_132208903.1">
    <property type="nucleotide sequence ID" value="NZ_SLWN01000003.1"/>
</dbReference>
<organism evidence="4 5">
    <name type="scientific">Kribbella steppae</name>
    <dbReference type="NCBI Taxonomy" id="2512223"/>
    <lineage>
        <taxon>Bacteria</taxon>
        <taxon>Bacillati</taxon>
        <taxon>Actinomycetota</taxon>
        <taxon>Actinomycetes</taxon>
        <taxon>Propionibacteriales</taxon>
        <taxon>Kribbellaceae</taxon>
        <taxon>Kribbella</taxon>
    </lineage>
</organism>
<dbReference type="Gene3D" id="3.40.630.30">
    <property type="match status" value="1"/>
</dbReference>
<feature type="domain" description="N-acetyltransferase" evidence="3">
    <location>
        <begin position="14"/>
        <end position="161"/>
    </location>
</feature>
<dbReference type="InterPro" id="IPR000182">
    <property type="entry name" value="GNAT_dom"/>
</dbReference>
<dbReference type="GO" id="GO:0005840">
    <property type="term" value="C:ribosome"/>
    <property type="evidence" value="ECO:0007669"/>
    <property type="project" value="UniProtKB-KW"/>
</dbReference>
<sequence>MTDETAAQPATPVAVIRRATAADVAGIVAMIADDQLGATRESVDDLTPYLKAFKAIESDPNQVLVVAERNGDLIGTLQLTIIPGLSRRGSSRGLVEAVRVAASARGSGLGTTLMEWAVEESRNRGCTLVQLTSDKTRTEAHRFYERLGFTNSHEGFKLKLS</sequence>
<evidence type="ECO:0000256" key="1">
    <source>
        <dbReference type="ARBA" id="ARBA00022679"/>
    </source>
</evidence>
<dbReference type="OrthoDB" id="9789603at2"/>
<dbReference type="CDD" id="cd04301">
    <property type="entry name" value="NAT_SF"/>
    <property type="match status" value="1"/>
</dbReference>
<evidence type="ECO:0000259" key="3">
    <source>
        <dbReference type="PROSITE" id="PS51186"/>
    </source>
</evidence>
<dbReference type="InterPro" id="IPR016181">
    <property type="entry name" value="Acyl_CoA_acyltransferase"/>
</dbReference>
<dbReference type="AlphaFoldDB" id="A0A4R2HSD9"/>